<dbReference type="AlphaFoldDB" id="A0A365Y0D6"/>
<reference evidence="3 4" key="1">
    <citation type="submission" date="2018-05" db="EMBL/GenBank/DDBJ databases">
        <title>Chitinophaga sp. K3CV102501T nov., isolated from isolated from a monsoon evergreen broad-leaved forest soil.</title>
        <authorList>
            <person name="Lv Y."/>
        </authorList>
    </citation>
    <scope>NUCLEOTIDE SEQUENCE [LARGE SCALE GENOMIC DNA]</scope>
    <source>
        <strain evidence="3 4">GDMCC 1.1325</strain>
    </source>
</reference>
<comment type="caution">
    <text evidence="3">The sequence shown here is derived from an EMBL/GenBank/DDBJ whole genome shotgun (WGS) entry which is preliminary data.</text>
</comment>
<feature type="region of interest" description="Disordered" evidence="1">
    <location>
        <begin position="122"/>
        <end position="149"/>
    </location>
</feature>
<feature type="signal peptide" evidence="2">
    <location>
        <begin position="1"/>
        <end position="24"/>
    </location>
</feature>
<dbReference type="OrthoDB" id="9879102at2"/>
<dbReference type="RefSeq" id="WP_113613991.1">
    <property type="nucleotide sequence ID" value="NZ_QFFJ01000001.1"/>
</dbReference>
<accession>A0A365Y0D6</accession>
<dbReference type="Proteomes" id="UP000253410">
    <property type="component" value="Unassembled WGS sequence"/>
</dbReference>
<dbReference type="EMBL" id="QFFJ01000001">
    <property type="protein sequence ID" value="RBL91394.1"/>
    <property type="molecule type" value="Genomic_DNA"/>
</dbReference>
<name>A0A365Y0D6_9BACT</name>
<gene>
    <name evidence="3" type="ORF">DF182_01880</name>
</gene>
<evidence type="ECO:0008006" key="5">
    <source>
        <dbReference type="Google" id="ProtNLM"/>
    </source>
</evidence>
<sequence>MTIRKLYLLLLILPLAFVGRPSLAQQKETKTAADIRQLKAKTRNALDSLDKEQERLKEDAGKLKKSEEAEFKKEMAAIKREEVNLREKVKEETRVADEKWESFKTTVEKEFNDLKKRVERAKDKLKKQIPDNSQQPAERNVPEPPTLLT</sequence>
<evidence type="ECO:0000256" key="1">
    <source>
        <dbReference type="SAM" id="MobiDB-lite"/>
    </source>
</evidence>
<proteinExistence type="predicted"/>
<evidence type="ECO:0000256" key="2">
    <source>
        <dbReference type="SAM" id="SignalP"/>
    </source>
</evidence>
<keyword evidence="2" id="KW-0732">Signal</keyword>
<organism evidence="3 4">
    <name type="scientific">Chitinophaga flava</name>
    <dbReference type="NCBI Taxonomy" id="2259036"/>
    <lineage>
        <taxon>Bacteria</taxon>
        <taxon>Pseudomonadati</taxon>
        <taxon>Bacteroidota</taxon>
        <taxon>Chitinophagia</taxon>
        <taxon>Chitinophagales</taxon>
        <taxon>Chitinophagaceae</taxon>
        <taxon>Chitinophaga</taxon>
    </lineage>
</organism>
<evidence type="ECO:0000313" key="4">
    <source>
        <dbReference type="Proteomes" id="UP000253410"/>
    </source>
</evidence>
<evidence type="ECO:0000313" key="3">
    <source>
        <dbReference type="EMBL" id="RBL91394.1"/>
    </source>
</evidence>
<keyword evidence="4" id="KW-1185">Reference proteome</keyword>
<feature type="chain" id="PRO_5016644759" description="Peptidase M23" evidence="2">
    <location>
        <begin position="25"/>
        <end position="149"/>
    </location>
</feature>
<protein>
    <recommendedName>
        <fullName evidence="5">Peptidase M23</fullName>
    </recommendedName>
</protein>